<accession>A0A381NN24</accession>
<evidence type="ECO:0000256" key="6">
    <source>
        <dbReference type="ARBA" id="ARBA00022927"/>
    </source>
</evidence>
<feature type="transmembrane region" description="Helical" evidence="10">
    <location>
        <begin position="207"/>
        <end position="224"/>
    </location>
</feature>
<name>A0A381NN24_9ZZZZ</name>
<feature type="transmembrane region" description="Helical" evidence="10">
    <location>
        <begin position="258"/>
        <end position="282"/>
    </location>
</feature>
<dbReference type="HAMAP" id="MF_01464_B">
    <property type="entry name" value="SecF_B"/>
    <property type="match status" value="1"/>
</dbReference>
<evidence type="ECO:0000256" key="8">
    <source>
        <dbReference type="ARBA" id="ARBA00023010"/>
    </source>
</evidence>
<evidence type="ECO:0000259" key="11">
    <source>
        <dbReference type="Pfam" id="PF02355"/>
    </source>
</evidence>
<proteinExistence type="inferred from homology"/>
<dbReference type="NCBIfam" id="TIGR00916">
    <property type="entry name" value="2A0604s01"/>
    <property type="match status" value="1"/>
</dbReference>
<evidence type="ECO:0000256" key="5">
    <source>
        <dbReference type="ARBA" id="ARBA00022692"/>
    </source>
</evidence>
<dbReference type="GO" id="GO:0006886">
    <property type="term" value="P:intracellular protein transport"/>
    <property type="evidence" value="ECO:0007669"/>
    <property type="project" value="InterPro"/>
</dbReference>
<keyword evidence="3" id="KW-0813">Transport</keyword>
<comment type="subcellular location">
    <subcellularLocation>
        <location evidence="1">Cell membrane</location>
        <topology evidence="1">Multi-pass membrane protein</topology>
    </subcellularLocation>
</comment>
<dbReference type="EMBL" id="UINC01000459">
    <property type="protein sequence ID" value="SUZ55749.1"/>
    <property type="molecule type" value="Genomic_DNA"/>
</dbReference>
<dbReference type="SUPFAM" id="SSF82866">
    <property type="entry name" value="Multidrug efflux transporter AcrB transmembrane domain"/>
    <property type="match status" value="1"/>
</dbReference>
<evidence type="ECO:0000256" key="10">
    <source>
        <dbReference type="SAM" id="Phobius"/>
    </source>
</evidence>
<keyword evidence="5 10" id="KW-0812">Transmembrane</keyword>
<protein>
    <recommendedName>
        <fullName evidence="2">Protein translocase subunit SecF</fullName>
    </recommendedName>
</protein>
<feature type="transmembrane region" description="Helical" evidence="10">
    <location>
        <begin position="317"/>
        <end position="340"/>
    </location>
</feature>
<organism evidence="12">
    <name type="scientific">marine metagenome</name>
    <dbReference type="NCBI Taxonomy" id="408172"/>
    <lineage>
        <taxon>unclassified sequences</taxon>
        <taxon>metagenomes</taxon>
        <taxon>ecological metagenomes</taxon>
    </lineage>
</organism>
<dbReference type="Pfam" id="PF07549">
    <property type="entry name" value="Sec_GG"/>
    <property type="match status" value="1"/>
</dbReference>
<keyword evidence="4" id="KW-1003">Cell membrane</keyword>
<dbReference type="GO" id="GO:0005886">
    <property type="term" value="C:plasma membrane"/>
    <property type="evidence" value="ECO:0007669"/>
    <property type="project" value="UniProtKB-SubCell"/>
</dbReference>
<dbReference type="InterPro" id="IPR048634">
    <property type="entry name" value="SecD_SecF_C"/>
</dbReference>
<dbReference type="Pfam" id="PF02355">
    <property type="entry name" value="SecD_SecF_C"/>
    <property type="match status" value="1"/>
</dbReference>
<dbReference type="InterPro" id="IPR022646">
    <property type="entry name" value="SecD/SecF_CS"/>
</dbReference>
<evidence type="ECO:0000256" key="9">
    <source>
        <dbReference type="ARBA" id="ARBA00023136"/>
    </source>
</evidence>
<dbReference type="AlphaFoldDB" id="A0A381NN24"/>
<reference evidence="12" key="1">
    <citation type="submission" date="2018-05" db="EMBL/GenBank/DDBJ databases">
        <authorList>
            <person name="Lanie J.A."/>
            <person name="Ng W.-L."/>
            <person name="Kazmierczak K.M."/>
            <person name="Andrzejewski T.M."/>
            <person name="Davidsen T.M."/>
            <person name="Wayne K.J."/>
            <person name="Tettelin H."/>
            <person name="Glass J.I."/>
            <person name="Rusch D."/>
            <person name="Podicherti R."/>
            <person name="Tsui H.-C.T."/>
            <person name="Winkler M.E."/>
        </authorList>
    </citation>
    <scope>NUCLEOTIDE SEQUENCE</scope>
</reference>
<dbReference type="Gene3D" id="1.20.1640.10">
    <property type="entry name" value="Multidrug efflux transporter AcrB transmembrane domain"/>
    <property type="match status" value="1"/>
</dbReference>
<keyword evidence="9 10" id="KW-0472">Membrane</keyword>
<evidence type="ECO:0000256" key="4">
    <source>
        <dbReference type="ARBA" id="ARBA00022475"/>
    </source>
</evidence>
<feature type="non-terminal residue" evidence="12">
    <location>
        <position position="342"/>
    </location>
</feature>
<dbReference type="PANTHER" id="PTHR30081:SF8">
    <property type="entry name" value="PROTEIN TRANSLOCASE SUBUNIT SECF"/>
    <property type="match status" value="1"/>
</dbReference>
<sequence>MISATLILGSIASFVFHGGLRYGIDFAGGSQVIVLFAERPELDVLRDTLVAEGIEDPTIQEFVAQPGREEVLIRTPLTDEGNAGLLGEIYSALKVFDPVEVSVSQELDFNTVSREVVASRLLEVNPLEFNTVVDIDDARAEYERVADLALSARDQVGLLSSWDAVEGTDIDPRILSWIQATFYFGGYAVVGQDFVGPQVGADLRLQTAYAMFWALLGLLAYITYRFESRFGFAAVVALVHDVFIAVGAFSIANREFNLPVVAAFLTIIGYSLNDTVVVFDRIRENRQIQRRMPLAESINLSINQTLSRTVLTSGTTLIVVLSLFFYGGPVINNFAFALLIGV</sequence>
<dbReference type="PANTHER" id="PTHR30081">
    <property type="entry name" value="PROTEIN-EXPORT MEMBRANE PROTEIN SEC"/>
    <property type="match status" value="1"/>
</dbReference>
<dbReference type="InterPro" id="IPR022645">
    <property type="entry name" value="SecD/SecF_bac"/>
</dbReference>
<dbReference type="PRINTS" id="PR01755">
    <property type="entry name" value="SECFTRNLCASE"/>
</dbReference>
<keyword evidence="8" id="KW-0811">Translocation</keyword>
<gene>
    <name evidence="12" type="ORF">METZ01_LOCUS8603</name>
</gene>
<dbReference type="InterPro" id="IPR005665">
    <property type="entry name" value="SecF_bac"/>
</dbReference>
<feature type="transmembrane region" description="Helical" evidence="10">
    <location>
        <begin position="231"/>
        <end position="252"/>
    </location>
</feature>
<feature type="domain" description="Protein export membrane protein SecD/SecF C-terminal" evidence="11">
    <location>
        <begin position="190"/>
        <end position="342"/>
    </location>
</feature>
<dbReference type="InterPro" id="IPR055344">
    <property type="entry name" value="SecD_SecF_C_bact"/>
</dbReference>
<dbReference type="GO" id="GO:0015450">
    <property type="term" value="F:protein-transporting ATPase activity"/>
    <property type="evidence" value="ECO:0007669"/>
    <property type="project" value="InterPro"/>
</dbReference>
<evidence type="ECO:0000313" key="12">
    <source>
        <dbReference type="EMBL" id="SUZ55749.1"/>
    </source>
</evidence>
<evidence type="ECO:0000256" key="3">
    <source>
        <dbReference type="ARBA" id="ARBA00022448"/>
    </source>
</evidence>
<keyword evidence="6" id="KW-0653">Protein transport</keyword>
<evidence type="ECO:0000256" key="7">
    <source>
        <dbReference type="ARBA" id="ARBA00022989"/>
    </source>
</evidence>
<evidence type="ECO:0000256" key="1">
    <source>
        <dbReference type="ARBA" id="ARBA00004651"/>
    </source>
</evidence>
<evidence type="ECO:0000256" key="2">
    <source>
        <dbReference type="ARBA" id="ARBA00015792"/>
    </source>
</evidence>
<dbReference type="NCBIfam" id="TIGR00966">
    <property type="entry name" value="transloc_SecF"/>
    <property type="match status" value="1"/>
</dbReference>
<keyword evidence="7 10" id="KW-1133">Transmembrane helix</keyword>
<dbReference type="InterPro" id="IPR022813">
    <property type="entry name" value="SecD/SecF_arch_bac"/>
</dbReference>